<gene>
    <name evidence="2" type="ORF">CANTADRAFT_5069</name>
</gene>
<dbReference type="GO" id="GO:0070072">
    <property type="term" value="P:vacuolar proton-transporting V-type ATPase complex assembly"/>
    <property type="evidence" value="ECO:0007669"/>
    <property type="project" value="InterPro"/>
</dbReference>
<dbReference type="InterPro" id="IPR040357">
    <property type="entry name" value="Vma22/CCDC115"/>
</dbReference>
<dbReference type="Proteomes" id="UP000094285">
    <property type="component" value="Unassembled WGS sequence"/>
</dbReference>
<evidence type="ECO:0000256" key="1">
    <source>
        <dbReference type="ARBA" id="ARBA00093634"/>
    </source>
</evidence>
<sequence>MDVQKIAQALEDVSISKKDEEVHHEVLLPASKPRDLLEIDAKTFELLALLDQYETLAEDTRLNYINGHLNLSRANYNGKGYGRESWDLRPYRAAKSVALKEELVLENHEYTKKGKATLEQKQEVDEKKTLNGVSEKQLKNRKKKNDDKPSTFEITEPEWEVKDPIAQFGGMVPYQLRLSQKLFDEGLSNSVKLYNLRAKINSLVSLIERENKATPETTATKPQK</sequence>
<dbReference type="PANTHER" id="PTHR31996">
    <property type="entry name" value="COILED-COIL DOMAIN-CONTAINING PROTEIN 115"/>
    <property type="match status" value="1"/>
</dbReference>
<dbReference type="OrthoDB" id="408631at2759"/>
<reference evidence="3" key="1">
    <citation type="submission" date="2016-05" db="EMBL/GenBank/DDBJ databases">
        <title>Comparative genomics of biotechnologically important yeasts.</title>
        <authorList>
            <consortium name="DOE Joint Genome Institute"/>
            <person name="Riley R."/>
            <person name="Haridas S."/>
            <person name="Wolfe K.H."/>
            <person name="Lopes M.R."/>
            <person name="Hittinger C.T."/>
            <person name="Goker M."/>
            <person name="Salamov A."/>
            <person name="Wisecaver J."/>
            <person name="Long T.M."/>
            <person name="Aerts A.L."/>
            <person name="Barry K."/>
            <person name="Choi C."/>
            <person name="Clum A."/>
            <person name="Coughlan A.Y."/>
            <person name="Deshpande S."/>
            <person name="Douglass A.P."/>
            <person name="Hanson S.J."/>
            <person name="Klenk H.-P."/>
            <person name="Labutti K."/>
            <person name="Lapidus A."/>
            <person name="Lindquist E."/>
            <person name="Lipzen A."/>
            <person name="Meier-Kolthoff J.P."/>
            <person name="Ohm R.A."/>
            <person name="Otillar R.P."/>
            <person name="Pangilinan J."/>
            <person name="Peng Y."/>
            <person name="Rokas A."/>
            <person name="Rosa C.A."/>
            <person name="Scheuner C."/>
            <person name="Sibirny A.A."/>
            <person name="Slot J.C."/>
            <person name="Stielow J.B."/>
            <person name="Sun H."/>
            <person name="Kurtzman C.P."/>
            <person name="Blackwell M."/>
            <person name="Grigoriev I.V."/>
            <person name="Jeffries T.W."/>
        </authorList>
    </citation>
    <scope>NUCLEOTIDE SEQUENCE [LARGE SCALE GENOMIC DNA]</scope>
    <source>
        <strain evidence="3">NRRL Y-17324</strain>
    </source>
</reference>
<name>A0A1E4SNJ8_9ASCO</name>
<dbReference type="EMBL" id="KV453910">
    <property type="protein sequence ID" value="ODV81099.1"/>
    <property type="molecule type" value="Genomic_DNA"/>
</dbReference>
<dbReference type="GO" id="GO:1990871">
    <property type="term" value="C:Vma12-Vma22 assembly complex"/>
    <property type="evidence" value="ECO:0007669"/>
    <property type="project" value="TreeGrafter"/>
</dbReference>
<protein>
    <recommendedName>
        <fullName evidence="1">Vacuolar ATPase assembly protein VMA22</fullName>
    </recommendedName>
</protein>
<evidence type="ECO:0000313" key="3">
    <source>
        <dbReference type="Proteomes" id="UP000094285"/>
    </source>
</evidence>
<dbReference type="RefSeq" id="XP_020066221.1">
    <property type="nucleotide sequence ID" value="XM_020209854.1"/>
</dbReference>
<keyword evidence="3" id="KW-1185">Reference proteome</keyword>
<dbReference type="GeneID" id="30983990"/>
<organism evidence="2 3">
    <name type="scientific">Suhomyces tanzawaensis NRRL Y-17324</name>
    <dbReference type="NCBI Taxonomy" id="984487"/>
    <lineage>
        <taxon>Eukaryota</taxon>
        <taxon>Fungi</taxon>
        <taxon>Dikarya</taxon>
        <taxon>Ascomycota</taxon>
        <taxon>Saccharomycotina</taxon>
        <taxon>Pichiomycetes</taxon>
        <taxon>Debaryomycetaceae</taxon>
        <taxon>Suhomyces</taxon>
    </lineage>
</organism>
<dbReference type="PANTHER" id="PTHR31996:SF2">
    <property type="entry name" value="COILED-COIL DOMAIN-CONTAINING PROTEIN 115"/>
    <property type="match status" value="1"/>
</dbReference>
<dbReference type="GO" id="GO:0051082">
    <property type="term" value="F:unfolded protein binding"/>
    <property type="evidence" value="ECO:0007669"/>
    <property type="project" value="TreeGrafter"/>
</dbReference>
<dbReference type="STRING" id="984487.A0A1E4SNJ8"/>
<proteinExistence type="predicted"/>
<accession>A0A1E4SNJ8</accession>
<dbReference type="Pfam" id="PF21730">
    <property type="entry name" value="Vma22_CCDC115"/>
    <property type="match status" value="1"/>
</dbReference>
<evidence type="ECO:0000313" key="2">
    <source>
        <dbReference type="EMBL" id="ODV81099.1"/>
    </source>
</evidence>
<dbReference type="AlphaFoldDB" id="A0A1E4SNJ8"/>